<evidence type="ECO:0000256" key="3">
    <source>
        <dbReference type="ARBA" id="ARBA00022989"/>
    </source>
</evidence>
<feature type="transmembrane region" description="Helical" evidence="6">
    <location>
        <begin position="129"/>
        <end position="156"/>
    </location>
</feature>
<keyword evidence="9" id="KW-1185">Reference proteome</keyword>
<feature type="transmembrane region" description="Helical" evidence="6">
    <location>
        <begin position="85"/>
        <end position="108"/>
    </location>
</feature>
<keyword evidence="6" id="KW-0813">Transport</keyword>
<keyword evidence="6" id="KW-1003">Cell membrane</keyword>
<evidence type="ECO:0000313" key="8">
    <source>
        <dbReference type="EMBL" id="MDO8106950.1"/>
    </source>
</evidence>
<feature type="transmembrane region" description="Helical" evidence="6">
    <location>
        <begin position="162"/>
        <end position="187"/>
    </location>
</feature>
<name>A0ABT9D7W3_9CELL</name>
<dbReference type="PIRSF" id="PIRSF006648">
    <property type="entry name" value="DrrB"/>
    <property type="match status" value="1"/>
</dbReference>
<dbReference type="InterPro" id="IPR000412">
    <property type="entry name" value="ABC_2_transport"/>
</dbReference>
<dbReference type="PROSITE" id="PS51012">
    <property type="entry name" value="ABC_TM2"/>
    <property type="match status" value="1"/>
</dbReference>
<dbReference type="InterPro" id="IPR047817">
    <property type="entry name" value="ABC2_TM_bact-type"/>
</dbReference>
<dbReference type="RefSeq" id="WP_304600589.1">
    <property type="nucleotide sequence ID" value="NZ_JAUQYP010000001.1"/>
</dbReference>
<comment type="similarity">
    <text evidence="6">Belongs to the ABC-2 integral membrane protein family.</text>
</comment>
<keyword evidence="3 6" id="KW-1133">Transmembrane helix</keyword>
<dbReference type="InterPro" id="IPR013525">
    <property type="entry name" value="ABC2_TM"/>
</dbReference>
<comment type="caution">
    <text evidence="8">The sequence shown here is derived from an EMBL/GenBank/DDBJ whole genome shotgun (WGS) entry which is preliminary data.</text>
</comment>
<evidence type="ECO:0000259" key="7">
    <source>
        <dbReference type="PROSITE" id="PS51012"/>
    </source>
</evidence>
<organism evidence="8 9">
    <name type="scientific">Actinotalea lenta</name>
    <dbReference type="NCBI Taxonomy" id="3064654"/>
    <lineage>
        <taxon>Bacteria</taxon>
        <taxon>Bacillati</taxon>
        <taxon>Actinomycetota</taxon>
        <taxon>Actinomycetes</taxon>
        <taxon>Micrococcales</taxon>
        <taxon>Cellulomonadaceae</taxon>
        <taxon>Actinotalea</taxon>
    </lineage>
</organism>
<dbReference type="Pfam" id="PF01061">
    <property type="entry name" value="ABC2_membrane"/>
    <property type="match status" value="1"/>
</dbReference>
<reference evidence="8 9" key="1">
    <citation type="submission" date="2023-07" db="EMBL/GenBank/DDBJ databases">
        <title>Description of novel actinomycetes strains, isolated from tidal flat sediment.</title>
        <authorList>
            <person name="Lu C."/>
        </authorList>
    </citation>
    <scope>NUCLEOTIDE SEQUENCE [LARGE SCALE GENOMIC DNA]</scope>
    <source>
        <strain evidence="8 9">SYSU T00b441</strain>
    </source>
</reference>
<dbReference type="InterPro" id="IPR051784">
    <property type="entry name" value="Nod_factor_ABC_transporter"/>
</dbReference>
<keyword evidence="4 6" id="KW-0472">Membrane</keyword>
<dbReference type="Proteomes" id="UP001232536">
    <property type="component" value="Unassembled WGS sequence"/>
</dbReference>
<feature type="transmembrane region" description="Helical" evidence="6">
    <location>
        <begin position="250"/>
        <end position="273"/>
    </location>
</feature>
<evidence type="ECO:0000313" key="9">
    <source>
        <dbReference type="Proteomes" id="UP001232536"/>
    </source>
</evidence>
<evidence type="ECO:0000256" key="4">
    <source>
        <dbReference type="ARBA" id="ARBA00023136"/>
    </source>
</evidence>
<dbReference type="PRINTS" id="PR00164">
    <property type="entry name" value="ABC2TRNSPORT"/>
</dbReference>
<evidence type="ECO:0000256" key="6">
    <source>
        <dbReference type="RuleBase" id="RU361157"/>
    </source>
</evidence>
<feature type="transmembrane region" description="Helical" evidence="6">
    <location>
        <begin position="40"/>
        <end position="65"/>
    </location>
</feature>
<proteinExistence type="inferred from homology"/>
<protein>
    <recommendedName>
        <fullName evidence="6">Transport permease protein</fullName>
    </recommendedName>
</protein>
<evidence type="ECO:0000256" key="5">
    <source>
        <dbReference type="ARBA" id="ARBA00023251"/>
    </source>
</evidence>
<feature type="domain" description="ABC transmembrane type-2" evidence="7">
    <location>
        <begin position="44"/>
        <end position="280"/>
    </location>
</feature>
<dbReference type="EMBL" id="JAUQYP010000001">
    <property type="protein sequence ID" value="MDO8106950.1"/>
    <property type="molecule type" value="Genomic_DNA"/>
</dbReference>
<accession>A0ABT9D7W3</accession>
<evidence type="ECO:0000256" key="2">
    <source>
        <dbReference type="ARBA" id="ARBA00022692"/>
    </source>
</evidence>
<keyword evidence="2 6" id="KW-0812">Transmembrane</keyword>
<feature type="transmembrane region" description="Helical" evidence="6">
    <location>
        <begin position="208"/>
        <end position="230"/>
    </location>
</feature>
<dbReference type="PANTHER" id="PTHR43229:SF2">
    <property type="entry name" value="NODULATION PROTEIN J"/>
    <property type="match status" value="1"/>
</dbReference>
<dbReference type="PANTHER" id="PTHR43229">
    <property type="entry name" value="NODULATION PROTEIN J"/>
    <property type="match status" value="1"/>
</dbReference>
<evidence type="ECO:0000256" key="1">
    <source>
        <dbReference type="ARBA" id="ARBA00004141"/>
    </source>
</evidence>
<comment type="subcellular location">
    <subcellularLocation>
        <location evidence="6">Cell membrane</location>
        <topology evidence="6">Multi-pass membrane protein</topology>
    </subcellularLocation>
    <subcellularLocation>
        <location evidence="1">Membrane</location>
        <topology evidence="1">Multi-pass membrane protein</topology>
    </subcellularLocation>
</comment>
<keyword evidence="5" id="KW-0046">Antibiotic resistance</keyword>
<sequence length="283" mass="29995">MSVEQTTRDDATLAALAGAVRPRRFGALYVAEHQLRAMRAYGWTIVIGGLGQPLLYLLGLGLGLASFLDAPVGFGPDGPVPYVTFVAPALLVTATISVTTEEFTYTVMSGFKWRRVFWGMNASPLAPGQVATGLVLAVAVRMAFVAVAYTALIAAFGAVGHLWSVAVLPLLGLLGGMAFGLPLLAYSAGLRDDAGQFAAVQRFVFTPMFLFSGTFYPLATLPTWLHWIGWVSPLWHASELGRAVSYAQPMSGATVAVHLGVLVALAAGGWVLARRVFVGRMHG</sequence>
<gene>
    <name evidence="8" type="ORF">Q6348_07035</name>
</gene>